<protein>
    <submittedName>
        <fullName evidence="1">Uncharacterized protein</fullName>
    </submittedName>
</protein>
<gene>
    <name evidence="1" type="ORF">SAMN05216313_15428</name>
</gene>
<dbReference type="Proteomes" id="UP000198508">
    <property type="component" value="Unassembled WGS sequence"/>
</dbReference>
<evidence type="ECO:0000313" key="1">
    <source>
        <dbReference type="EMBL" id="SEU20463.1"/>
    </source>
</evidence>
<organism evidence="1 2">
    <name type="scientific">Enterocloster lavalensis</name>
    <dbReference type="NCBI Taxonomy" id="460384"/>
    <lineage>
        <taxon>Bacteria</taxon>
        <taxon>Bacillati</taxon>
        <taxon>Bacillota</taxon>
        <taxon>Clostridia</taxon>
        <taxon>Lachnospirales</taxon>
        <taxon>Lachnospiraceae</taxon>
        <taxon>Enterocloster</taxon>
    </lineage>
</organism>
<accession>A0A1I0K9F6</accession>
<keyword evidence="2" id="KW-1185">Reference proteome</keyword>
<dbReference type="EMBL" id="FOIM01000054">
    <property type="protein sequence ID" value="SEU20463.1"/>
    <property type="molecule type" value="Genomic_DNA"/>
</dbReference>
<name>A0A1I0K9F6_9FIRM</name>
<sequence length="236" mass="26404">MAEKDYVKTVYVDGSEPDVDAVHLNNTEDGLDGLYHPEFDDSGTVEGITSFPTFLSTVVKRMNPIAFYKNFKAGMKYVLHTGSLINNGLCTETGKYAADATQLNPNIANTLAWQVAKVNSDLDEHFMMSPDGVTAIQSKSGNTWRRLQVQMINDDIALFKSHDGGATWPEVKTLLTNADFRTSGVKLAEIFYDPLASSAVIKWTLSDNLIYQMVITDQGLRYDRWNGLTWENMWAK</sequence>
<proteinExistence type="predicted"/>
<reference evidence="2" key="1">
    <citation type="submission" date="2016-10" db="EMBL/GenBank/DDBJ databases">
        <authorList>
            <person name="Varghese N."/>
            <person name="Submissions S."/>
        </authorList>
    </citation>
    <scope>NUCLEOTIDE SEQUENCE [LARGE SCALE GENOMIC DNA]</scope>
    <source>
        <strain evidence="2">NLAE-zl-G277</strain>
    </source>
</reference>
<dbReference type="STRING" id="460384.SAMN05216313_15428"/>
<dbReference type="AlphaFoldDB" id="A0A1I0K9F6"/>
<dbReference type="RefSeq" id="WP_242956532.1">
    <property type="nucleotide sequence ID" value="NZ_FOIM01000054.1"/>
</dbReference>
<dbReference type="SUPFAM" id="SSF110296">
    <property type="entry name" value="Oligoxyloglucan reducing end-specific cellobiohydrolase"/>
    <property type="match status" value="1"/>
</dbReference>
<evidence type="ECO:0000313" key="2">
    <source>
        <dbReference type="Proteomes" id="UP000198508"/>
    </source>
</evidence>